<dbReference type="EMBL" id="JASNWA010000003">
    <property type="protein sequence ID" value="KAK3177888.1"/>
    <property type="molecule type" value="Genomic_DNA"/>
</dbReference>
<evidence type="ECO:0000256" key="1">
    <source>
        <dbReference type="SAM" id="MobiDB-lite"/>
    </source>
</evidence>
<dbReference type="PANTHER" id="PTHR38248">
    <property type="entry name" value="FUNK1 6"/>
    <property type="match status" value="1"/>
</dbReference>
<reference evidence="3" key="1">
    <citation type="submission" date="2022-11" db="EMBL/GenBank/DDBJ databases">
        <title>Chromosomal genome sequence assembly and mating type (MAT) locus characterization of the leprose asexual lichenized fungus Lepraria neglecta (Nyl.) Erichsen.</title>
        <authorList>
            <person name="Allen J.L."/>
            <person name="Pfeffer B."/>
        </authorList>
    </citation>
    <scope>NUCLEOTIDE SEQUENCE</scope>
    <source>
        <strain evidence="3">Allen 5258</strain>
    </source>
</reference>
<organism evidence="3 4">
    <name type="scientific">Lepraria neglecta</name>
    <dbReference type="NCBI Taxonomy" id="209136"/>
    <lineage>
        <taxon>Eukaryota</taxon>
        <taxon>Fungi</taxon>
        <taxon>Dikarya</taxon>
        <taxon>Ascomycota</taxon>
        <taxon>Pezizomycotina</taxon>
        <taxon>Lecanoromycetes</taxon>
        <taxon>OSLEUM clade</taxon>
        <taxon>Lecanoromycetidae</taxon>
        <taxon>Lecanorales</taxon>
        <taxon>Lecanorineae</taxon>
        <taxon>Stereocaulaceae</taxon>
        <taxon>Lepraria</taxon>
    </lineage>
</organism>
<sequence length="366" mass="40542">MAQFSESELNIIRANPIKDEFETLLAIINSKYPNAKVADSPAGYEKLLTDPVGKGLALRVIGTLLLLPATSALLSKEGLGPISGEVALLYSGLSSSQISIKLTAGLLHAVVTGEADQKIWTELYEVIARTRPIPPPLPQPTTPSQSHTSFTSSFPQTPWSFNTGSFADASEHRKEVDNILREELLPALRIDIPDFIPAVFGHIPRLDELAGTVFDQCQKEDTGLYTKGSGWTGWPPSAQEDLVLKWLQEVVERFTAWVTKYGVHPAASRQIYQGPSIYLDGSRIKRKMDVGIMAYHGQSKTDHRKTHQPKSNWAQILVTGELKSNPIEDGQEPAWLDVATYAREVFRTQDRRFVLGFTLCGSMMRL</sequence>
<keyword evidence="4" id="KW-1185">Reference proteome</keyword>
<evidence type="ECO:0000259" key="2">
    <source>
        <dbReference type="Pfam" id="PF17667"/>
    </source>
</evidence>
<protein>
    <recommendedName>
        <fullName evidence="2">Fungal-type protein kinase domain-containing protein</fullName>
    </recommendedName>
</protein>
<name>A0AAD9ZFV3_9LECA</name>
<dbReference type="AlphaFoldDB" id="A0AAD9ZFV3"/>
<feature type="compositionally biased region" description="Pro residues" evidence="1">
    <location>
        <begin position="132"/>
        <end position="141"/>
    </location>
</feature>
<dbReference type="Pfam" id="PF17667">
    <property type="entry name" value="Pkinase_fungal"/>
    <property type="match status" value="1"/>
</dbReference>
<feature type="region of interest" description="Disordered" evidence="1">
    <location>
        <begin position="131"/>
        <end position="154"/>
    </location>
</feature>
<evidence type="ECO:0000313" key="4">
    <source>
        <dbReference type="Proteomes" id="UP001276659"/>
    </source>
</evidence>
<accession>A0AAD9ZFV3</accession>
<feature type="compositionally biased region" description="Low complexity" evidence="1">
    <location>
        <begin position="142"/>
        <end position="154"/>
    </location>
</feature>
<comment type="caution">
    <text evidence="3">The sequence shown here is derived from an EMBL/GenBank/DDBJ whole genome shotgun (WGS) entry which is preliminary data.</text>
</comment>
<dbReference type="Proteomes" id="UP001276659">
    <property type="component" value="Unassembled WGS sequence"/>
</dbReference>
<dbReference type="InterPro" id="IPR040976">
    <property type="entry name" value="Pkinase_fungal"/>
</dbReference>
<evidence type="ECO:0000313" key="3">
    <source>
        <dbReference type="EMBL" id="KAK3177888.1"/>
    </source>
</evidence>
<feature type="domain" description="Fungal-type protein kinase" evidence="2">
    <location>
        <begin position="301"/>
        <end position="366"/>
    </location>
</feature>
<gene>
    <name evidence="3" type="ORF">OEA41_000020</name>
</gene>
<proteinExistence type="predicted"/>
<dbReference type="PANTHER" id="PTHR38248:SF2">
    <property type="entry name" value="FUNK1 11"/>
    <property type="match status" value="1"/>
</dbReference>